<comment type="caution">
    <text evidence="4">The sequence shown here is derived from an EMBL/GenBank/DDBJ whole genome shotgun (WGS) entry which is preliminary data.</text>
</comment>
<gene>
    <name evidence="4" type="ORF">GCM10009823_15580</name>
</gene>
<name>A0ABN2WN31_9MICO</name>
<dbReference type="Pfam" id="PF15420">
    <property type="entry name" value="Abhydrolase_9_N"/>
    <property type="match status" value="1"/>
</dbReference>
<dbReference type="InterPro" id="IPR027788">
    <property type="entry name" value="Alpha/beta-hydrolase_N_dom"/>
</dbReference>
<dbReference type="Pfam" id="PF10081">
    <property type="entry name" value="Abhydrolase_9"/>
    <property type="match status" value="1"/>
</dbReference>
<feature type="transmembrane region" description="Helical" evidence="1">
    <location>
        <begin position="75"/>
        <end position="96"/>
    </location>
</feature>
<feature type="domain" description="Alpha/beta-hydrolase N-terminal" evidence="3">
    <location>
        <begin position="8"/>
        <end position="158"/>
    </location>
</feature>
<keyword evidence="1" id="KW-0472">Membrane</keyword>
<evidence type="ECO:0000313" key="4">
    <source>
        <dbReference type="EMBL" id="GAA2095820.1"/>
    </source>
</evidence>
<organism evidence="4 5">
    <name type="scientific">Brevibacterium salitolerans</name>
    <dbReference type="NCBI Taxonomy" id="1403566"/>
    <lineage>
        <taxon>Bacteria</taxon>
        <taxon>Bacillati</taxon>
        <taxon>Actinomycetota</taxon>
        <taxon>Actinomycetes</taxon>
        <taxon>Micrococcales</taxon>
        <taxon>Brevibacteriaceae</taxon>
        <taxon>Brevibacterium</taxon>
    </lineage>
</organism>
<protein>
    <recommendedName>
        <fullName evidence="6">Alpha/beta-hydrolase family protein</fullName>
    </recommendedName>
</protein>
<sequence>MRTAATGAALLVAASGAVLAGETRRQRDLAHRVRMRPESDLQQVLGYLAGGAGWVALELVVRLSRRLRLRTIRTVAARIPSLPGPLVTVAVTLLILRADRWLLERLLRRLDEHSVVGSFAGLGSGPRPSEPERSGSLASYEPFLTMGLHGRRFVTQGPRAVRISEVWERLRETGDLSAVPAGIGTVPGDIGTVPEDAAFADPTGEADAAAASGPGAGLGDGSIRGTVREPIRVFIGRLGHPDPREAAEAAVAELERTGAFDRRAILLATGTGSGWVPPWQAAAFEHLLRGDCAVVSAQYSFAGSWLAFLIHRSAAVELSLALRRAVRARLDAMPASERPLLYATGESLGAYGGLGAYGSAGAMLRRLDGAVWTGTPRAARILAELLRTRRRGSPEVRPVHGTGRHFRFVGGPQDLWAAPDGLEYGSWSRPRVVFAQHPSDPVVWWSPALVWHRPDWLREPLGRGVSPGLRWRPFITFAQLTVDMPRSVDMPGGYGHSYHGEVVHYWNAVLGTGLSARACEEIAAAIAADLAPAGGSLPISDVSARILS</sequence>
<dbReference type="EMBL" id="BAAAPZ010000005">
    <property type="protein sequence ID" value="GAA2095820.1"/>
    <property type="molecule type" value="Genomic_DNA"/>
</dbReference>
<keyword evidence="5" id="KW-1185">Reference proteome</keyword>
<reference evidence="4 5" key="1">
    <citation type="journal article" date="2019" name="Int. J. Syst. Evol. Microbiol.">
        <title>The Global Catalogue of Microorganisms (GCM) 10K type strain sequencing project: providing services to taxonomists for standard genome sequencing and annotation.</title>
        <authorList>
            <consortium name="The Broad Institute Genomics Platform"/>
            <consortium name="The Broad Institute Genome Sequencing Center for Infectious Disease"/>
            <person name="Wu L."/>
            <person name="Ma J."/>
        </authorList>
    </citation>
    <scope>NUCLEOTIDE SEQUENCE [LARGE SCALE GENOMIC DNA]</scope>
    <source>
        <strain evidence="4 5">JCM 15900</strain>
    </source>
</reference>
<evidence type="ECO:0000256" key="1">
    <source>
        <dbReference type="SAM" id="Phobius"/>
    </source>
</evidence>
<evidence type="ECO:0000313" key="5">
    <source>
        <dbReference type="Proteomes" id="UP001500984"/>
    </source>
</evidence>
<keyword evidence="1" id="KW-0812">Transmembrane</keyword>
<accession>A0ABN2WN31</accession>
<evidence type="ECO:0008006" key="6">
    <source>
        <dbReference type="Google" id="ProtNLM"/>
    </source>
</evidence>
<proteinExistence type="predicted"/>
<feature type="transmembrane region" description="Helical" evidence="1">
    <location>
        <begin position="44"/>
        <end position="63"/>
    </location>
</feature>
<evidence type="ECO:0000259" key="3">
    <source>
        <dbReference type="Pfam" id="PF15420"/>
    </source>
</evidence>
<dbReference type="Proteomes" id="UP001500984">
    <property type="component" value="Unassembled WGS sequence"/>
</dbReference>
<evidence type="ECO:0000259" key="2">
    <source>
        <dbReference type="Pfam" id="PF10081"/>
    </source>
</evidence>
<feature type="domain" description="Alpha/beta-hydrolase catalytic" evidence="2">
    <location>
        <begin position="231"/>
        <end position="512"/>
    </location>
</feature>
<keyword evidence="1" id="KW-1133">Transmembrane helix</keyword>
<dbReference type="InterPro" id="IPR027787">
    <property type="entry name" value="Alpha/beta-hydrolase_catalytic"/>
</dbReference>